<proteinExistence type="predicted"/>
<dbReference type="InterPro" id="IPR032739">
    <property type="entry name" value="MRNIP"/>
</dbReference>
<feature type="compositionally biased region" description="Basic and acidic residues" evidence="1">
    <location>
        <begin position="55"/>
        <end position="68"/>
    </location>
</feature>
<evidence type="ECO:0000313" key="3">
    <source>
        <dbReference type="Proteomes" id="UP001472677"/>
    </source>
</evidence>
<evidence type="ECO:0000313" key="2">
    <source>
        <dbReference type="EMBL" id="KAK8548863.1"/>
    </source>
</evidence>
<organism evidence="2 3">
    <name type="scientific">Hibiscus sabdariffa</name>
    <name type="common">roselle</name>
    <dbReference type="NCBI Taxonomy" id="183260"/>
    <lineage>
        <taxon>Eukaryota</taxon>
        <taxon>Viridiplantae</taxon>
        <taxon>Streptophyta</taxon>
        <taxon>Embryophyta</taxon>
        <taxon>Tracheophyta</taxon>
        <taxon>Spermatophyta</taxon>
        <taxon>Magnoliopsida</taxon>
        <taxon>eudicotyledons</taxon>
        <taxon>Gunneridae</taxon>
        <taxon>Pentapetalae</taxon>
        <taxon>rosids</taxon>
        <taxon>malvids</taxon>
        <taxon>Malvales</taxon>
        <taxon>Malvaceae</taxon>
        <taxon>Malvoideae</taxon>
        <taxon>Hibiscus</taxon>
    </lineage>
</organism>
<feature type="compositionally biased region" description="Polar residues" evidence="1">
    <location>
        <begin position="33"/>
        <end position="42"/>
    </location>
</feature>
<reference evidence="2 3" key="1">
    <citation type="journal article" date="2024" name="G3 (Bethesda)">
        <title>Genome assembly of Hibiscus sabdariffa L. provides insights into metabolisms of medicinal natural products.</title>
        <authorList>
            <person name="Kim T."/>
        </authorList>
    </citation>
    <scope>NUCLEOTIDE SEQUENCE [LARGE SCALE GENOMIC DNA]</scope>
    <source>
        <strain evidence="2">TK-2024</strain>
        <tissue evidence="2">Old leaves</tissue>
    </source>
</reference>
<comment type="caution">
    <text evidence="2">The sequence shown here is derived from an EMBL/GenBank/DDBJ whole genome shotgun (WGS) entry which is preliminary data.</text>
</comment>
<protein>
    <submittedName>
        <fullName evidence="2">Uncharacterized protein</fullName>
    </submittedName>
</protein>
<accession>A0ABR2DY08</accession>
<feature type="region of interest" description="Disordered" evidence="1">
    <location>
        <begin position="33"/>
        <end position="72"/>
    </location>
</feature>
<evidence type="ECO:0000256" key="1">
    <source>
        <dbReference type="SAM" id="MobiDB-lite"/>
    </source>
</evidence>
<dbReference type="PANTHER" id="PTHR15863">
    <property type="entry name" value="MRN COMPLEX-INTERACTING PROTEIN"/>
    <property type="match status" value="1"/>
</dbReference>
<dbReference type="Proteomes" id="UP001472677">
    <property type="component" value="Unassembled WGS sequence"/>
</dbReference>
<name>A0ABR2DY08_9ROSI</name>
<dbReference type="EMBL" id="JBBPBM010000021">
    <property type="protein sequence ID" value="KAK8548863.1"/>
    <property type="molecule type" value="Genomic_DNA"/>
</dbReference>
<sequence length="99" mass="11459">MSTAIFVAMQCSTMQVPMAKDVRKFVQSFNMSRQLTDQNQPFDPTLEYDIDFEDHDGGHGGGDHLENSKKRRTDWTEYLDSEDRVEPKSVFQENEQGHT</sequence>
<dbReference type="PANTHER" id="PTHR15863:SF2">
    <property type="entry name" value="MRN COMPLEX-INTERACTING PROTEIN"/>
    <property type="match status" value="1"/>
</dbReference>
<keyword evidence="3" id="KW-1185">Reference proteome</keyword>
<gene>
    <name evidence="2" type="ORF">V6N12_061767</name>
</gene>